<accession>A0A9P1DLB0</accession>
<dbReference type="Gene3D" id="3.40.50.300">
    <property type="entry name" value="P-loop containing nucleotide triphosphate hydrolases"/>
    <property type="match status" value="1"/>
</dbReference>
<dbReference type="Pfam" id="PF00071">
    <property type="entry name" value="Ras"/>
    <property type="match status" value="1"/>
</dbReference>
<gene>
    <name evidence="3" type="ORF">C1SCF055_LOCUS36756</name>
</gene>
<dbReference type="AlphaFoldDB" id="A0A9P1DLB0"/>
<dbReference type="SMART" id="SM00174">
    <property type="entry name" value="RHO"/>
    <property type="match status" value="1"/>
</dbReference>
<dbReference type="InterPro" id="IPR027417">
    <property type="entry name" value="P-loop_NTPase"/>
</dbReference>
<proteinExistence type="predicted"/>
<reference evidence="4" key="2">
    <citation type="submission" date="2024-04" db="EMBL/GenBank/DDBJ databases">
        <authorList>
            <person name="Chen Y."/>
            <person name="Shah S."/>
            <person name="Dougan E. K."/>
            <person name="Thang M."/>
            <person name="Chan C."/>
        </authorList>
    </citation>
    <scope>NUCLEOTIDE SEQUENCE [LARGE SCALE GENOMIC DNA]</scope>
</reference>
<evidence type="ECO:0000313" key="5">
    <source>
        <dbReference type="EMBL" id="CAL4798923.1"/>
    </source>
</evidence>
<dbReference type="PRINTS" id="PR00449">
    <property type="entry name" value="RASTRNSFRMNG"/>
</dbReference>
<evidence type="ECO:0000313" key="6">
    <source>
        <dbReference type="Proteomes" id="UP001152797"/>
    </source>
</evidence>
<reference evidence="3" key="1">
    <citation type="submission" date="2022-10" db="EMBL/GenBank/DDBJ databases">
        <authorList>
            <person name="Chen Y."/>
            <person name="Dougan E. K."/>
            <person name="Chan C."/>
            <person name="Rhodes N."/>
            <person name="Thang M."/>
        </authorList>
    </citation>
    <scope>NUCLEOTIDE SEQUENCE</scope>
</reference>
<dbReference type="SUPFAM" id="SSF52540">
    <property type="entry name" value="P-loop containing nucleoside triphosphate hydrolases"/>
    <property type="match status" value="1"/>
</dbReference>
<dbReference type="GO" id="GO:0005525">
    <property type="term" value="F:GTP binding"/>
    <property type="evidence" value="ECO:0007669"/>
    <property type="project" value="UniProtKB-KW"/>
</dbReference>
<sequence length="139" mass="15689">MLMKFIVLGDTGVGKSCLLLRFADGVFQDNYLCTIGVDFKLRRLNLDGLIAKVHVWDMAGQRRFRVCHPNYQGIGGVVIIFDITDRESFNNVVHWAEEVQDRASEEICVMLIGNKTDLEHRRVVSFQEAGRVGFSQGVA</sequence>
<keyword evidence="1" id="KW-0547">Nucleotide-binding</keyword>
<dbReference type="PANTHER" id="PTHR47977">
    <property type="entry name" value="RAS-RELATED PROTEIN RAB"/>
    <property type="match status" value="1"/>
</dbReference>
<dbReference type="InterPro" id="IPR001806">
    <property type="entry name" value="Small_GTPase"/>
</dbReference>
<protein>
    <submittedName>
        <fullName evidence="5">RAS small GTpases RIC1/ypt1, putative</fullName>
    </submittedName>
</protein>
<organism evidence="3">
    <name type="scientific">Cladocopium goreaui</name>
    <dbReference type="NCBI Taxonomy" id="2562237"/>
    <lineage>
        <taxon>Eukaryota</taxon>
        <taxon>Sar</taxon>
        <taxon>Alveolata</taxon>
        <taxon>Dinophyceae</taxon>
        <taxon>Suessiales</taxon>
        <taxon>Symbiodiniaceae</taxon>
        <taxon>Cladocopium</taxon>
    </lineage>
</organism>
<dbReference type="Proteomes" id="UP001152797">
    <property type="component" value="Unassembled WGS sequence"/>
</dbReference>
<dbReference type="SMART" id="SM00173">
    <property type="entry name" value="RAS"/>
    <property type="match status" value="1"/>
</dbReference>
<evidence type="ECO:0000256" key="2">
    <source>
        <dbReference type="ARBA" id="ARBA00023134"/>
    </source>
</evidence>
<dbReference type="InterPro" id="IPR005225">
    <property type="entry name" value="Small_GTP-bd"/>
</dbReference>
<name>A0A9P1DLB0_9DINO</name>
<dbReference type="EMBL" id="CAMXCT020005169">
    <property type="protein sequence ID" value="CAL1164986.1"/>
    <property type="molecule type" value="Genomic_DNA"/>
</dbReference>
<comment type="caution">
    <text evidence="3">The sequence shown here is derived from an EMBL/GenBank/DDBJ whole genome shotgun (WGS) entry which is preliminary data.</text>
</comment>
<dbReference type="OrthoDB" id="9989112at2759"/>
<evidence type="ECO:0000256" key="1">
    <source>
        <dbReference type="ARBA" id="ARBA00022741"/>
    </source>
</evidence>
<evidence type="ECO:0000313" key="4">
    <source>
        <dbReference type="EMBL" id="CAL1164986.1"/>
    </source>
</evidence>
<dbReference type="PROSITE" id="PS51421">
    <property type="entry name" value="RAS"/>
    <property type="match status" value="1"/>
</dbReference>
<dbReference type="SMART" id="SM00175">
    <property type="entry name" value="RAB"/>
    <property type="match status" value="1"/>
</dbReference>
<evidence type="ECO:0000313" key="3">
    <source>
        <dbReference type="EMBL" id="CAI4011611.1"/>
    </source>
</evidence>
<dbReference type="NCBIfam" id="TIGR00231">
    <property type="entry name" value="small_GTP"/>
    <property type="match status" value="1"/>
</dbReference>
<dbReference type="InterPro" id="IPR050227">
    <property type="entry name" value="Rab"/>
</dbReference>
<dbReference type="EMBL" id="CAMXCT010005169">
    <property type="protein sequence ID" value="CAI4011611.1"/>
    <property type="molecule type" value="Genomic_DNA"/>
</dbReference>
<keyword evidence="2" id="KW-0342">GTP-binding</keyword>
<dbReference type="FunFam" id="3.40.50.300:FF:001447">
    <property type="entry name" value="Ras-related protein Rab-1B"/>
    <property type="match status" value="1"/>
</dbReference>
<keyword evidence="6" id="KW-1185">Reference proteome</keyword>
<dbReference type="GO" id="GO:0003924">
    <property type="term" value="F:GTPase activity"/>
    <property type="evidence" value="ECO:0007669"/>
    <property type="project" value="InterPro"/>
</dbReference>
<dbReference type="PROSITE" id="PS51419">
    <property type="entry name" value="RAB"/>
    <property type="match status" value="1"/>
</dbReference>
<dbReference type="EMBL" id="CAMXCT030005169">
    <property type="protein sequence ID" value="CAL4798923.1"/>
    <property type="molecule type" value="Genomic_DNA"/>
</dbReference>